<dbReference type="GO" id="GO:0005737">
    <property type="term" value="C:cytoplasm"/>
    <property type="evidence" value="ECO:0007669"/>
    <property type="project" value="UniProtKB-SubCell"/>
</dbReference>
<organism evidence="7 8">
    <name type="scientific">Drosophila virilis</name>
    <name type="common">Fruit fly</name>
    <dbReference type="NCBI Taxonomy" id="7244"/>
    <lineage>
        <taxon>Eukaryota</taxon>
        <taxon>Metazoa</taxon>
        <taxon>Ecdysozoa</taxon>
        <taxon>Arthropoda</taxon>
        <taxon>Hexapoda</taxon>
        <taxon>Insecta</taxon>
        <taxon>Pterygota</taxon>
        <taxon>Neoptera</taxon>
        <taxon>Endopterygota</taxon>
        <taxon>Diptera</taxon>
        <taxon>Brachycera</taxon>
        <taxon>Muscomorpha</taxon>
        <taxon>Ephydroidea</taxon>
        <taxon>Drosophilidae</taxon>
        <taxon>Drosophila</taxon>
    </lineage>
</organism>
<dbReference type="AlphaFoldDB" id="B4LRH1"/>
<dbReference type="PhylomeDB" id="B4LRH1"/>
<comment type="subcellular location">
    <subcellularLocation>
        <location evidence="3">Cytoplasm</location>
    </subcellularLocation>
    <subcellularLocation>
        <location evidence="2">Nucleus</location>
    </subcellularLocation>
</comment>
<evidence type="ECO:0000313" key="8">
    <source>
        <dbReference type="Proteomes" id="UP000008792"/>
    </source>
</evidence>
<dbReference type="OrthoDB" id="2136125at2759"/>
<dbReference type="InParanoid" id="B4LRH1"/>
<keyword evidence="8" id="KW-1185">Reference proteome</keyword>
<comment type="function">
    <text evidence="1">May be involved in spermatogenesis.</text>
</comment>
<gene>
    <name evidence="7" type="primary">Dvir\GJ12400</name>
    <name evidence="7" type="ORF">Dvir_GJ12400</name>
</gene>
<dbReference type="PANTHER" id="PTHR33588">
    <property type="entry name" value="CILIA- AND FLAGELLA-ASSOCIATED PROTEIN 299"/>
    <property type="match status" value="1"/>
</dbReference>
<proteinExistence type="predicted"/>
<evidence type="ECO:0000256" key="5">
    <source>
        <dbReference type="ARBA" id="ARBA00022490"/>
    </source>
</evidence>
<dbReference type="HOGENOM" id="CLU_070912_1_0_1"/>
<keyword evidence="6" id="KW-0539">Nucleus</keyword>
<dbReference type="OMA" id="RTTKIPY"/>
<reference evidence="7 8" key="1">
    <citation type="journal article" date="2007" name="Nature">
        <title>Evolution of genes and genomes on the Drosophila phylogeny.</title>
        <authorList>
            <consortium name="Drosophila 12 Genomes Consortium"/>
            <person name="Clark A.G."/>
            <person name="Eisen M.B."/>
            <person name="Smith D.R."/>
            <person name="Bergman C.M."/>
            <person name="Oliver B."/>
            <person name="Markow T.A."/>
            <person name="Kaufman T.C."/>
            <person name="Kellis M."/>
            <person name="Gelbart W."/>
            <person name="Iyer V.N."/>
            <person name="Pollard D.A."/>
            <person name="Sackton T.B."/>
            <person name="Larracuente A.M."/>
            <person name="Singh N.D."/>
            <person name="Abad J.P."/>
            <person name="Abt D.N."/>
            <person name="Adryan B."/>
            <person name="Aguade M."/>
            <person name="Akashi H."/>
            <person name="Anderson W.W."/>
            <person name="Aquadro C.F."/>
            <person name="Ardell D.H."/>
            <person name="Arguello R."/>
            <person name="Artieri C.G."/>
            <person name="Barbash D.A."/>
            <person name="Barker D."/>
            <person name="Barsanti P."/>
            <person name="Batterham P."/>
            <person name="Batzoglou S."/>
            <person name="Begun D."/>
            <person name="Bhutkar A."/>
            <person name="Blanco E."/>
            <person name="Bosak S.A."/>
            <person name="Bradley R.K."/>
            <person name="Brand A.D."/>
            <person name="Brent M.R."/>
            <person name="Brooks A.N."/>
            <person name="Brown R.H."/>
            <person name="Butlin R.K."/>
            <person name="Caggese C."/>
            <person name="Calvi B.R."/>
            <person name="Bernardo de Carvalho A."/>
            <person name="Caspi A."/>
            <person name="Castrezana S."/>
            <person name="Celniker S.E."/>
            <person name="Chang J.L."/>
            <person name="Chapple C."/>
            <person name="Chatterji S."/>
            <person name="Chinwalla A."/>
            <person name="Civetta A."/>
            <person name="Clifton S.W."/>
            <person name="Comeron J.M."/>
            <person name="Costello J.C."/>
            <person name="Coyne J.A."/>
            <person name="Daub J."/>
            <person name="David R.G."/>
            <person name="Delcher A.L."/>
            <person name="Delehaunty K."/>
            <person name="Do C.B."/>
            <person name="Ebling H."/>
            <person name="Edwards K."/>
            <person name="Eickbush T."/>
            <person name="Evans J.D."/>
            <person name="Filipski A."/>
            <person name="Findeiss S."/>
            <person name="Freyhult E."/>
            <person name="Fulton L."/>
            <person name="Fulton R."/>
            <person name="Garcia A.C."/>
            <person name="Gardiner A."/>
            <person name="Garfield D.A."/>
            <person name="Garvin B.E."/>
            <person name="Gibson G."/>
            <person name="Gilbert D."/>
            <person name="Gnerre S."/>
            <person name="Godfrey J."/>
            <person name="Good R."/>
            <person name="Gotea V."/>
            <person name="Gravely B."/>
            <person name="Greenberg A.J."/>
            <person name="Griffiths-Jones S."/>
            <person name="Gross S."/>
            <person name="Guigo R."/>
            <person name="Gustafson E.A."/>
            <person name="Haerty W."/>
            <person name="Hahn M.W."/>
            <person name="Halligan D.L."/>
            <person name="Halpern A.L."/>
            <person name="Halter G.M."/>
            <person name="Han M.V."/>
            <person name="Heger A."/>
            <person name="Hillier L."/>
            <person name="Hinrichs A.S."/>
            <person name="Holmes I."/>
            <person name="Hoskins R.A."/>
            <person name="Hubisz M.J."/>
            <person name="Hultmark D."/>
            <person name="Huntley M.A."/>
            <person name="Jaffe D.B."/>
            <person name="Jagadeeshan S."/>
            <person name="Jeck W.R."/>
            <person name="Johnson J."/>
            <person name="Jones C.D."/>
            <person name="Jordan W.C."/>
            <person name="Karpen G.H."/>
            <person name="Kataoka E."/>
            <person name="Keightley P.D."/>
            <person name="Kheradpour P."/>
            <person name="Kirkness E.F."/>
            <person name="Koerich L.B."/>
            <person name="Kristiansen K."/>
            <person name="Kudrna D."/>
            <person name="Kulathinal R.J."/>
            <person name="Kumar S."/>
            <person name="Kwok R."/>
            <person name="Lander E."/>
            <person name="Langley C.H."/>
            <person name="Lapoint R."/>
            <person name="Lazzaro B.P."/>
            <person name="Lee S.J."/>
            <person name="Levesque L."/>
            <person name="Li R."/>
            <person name="Lin C.F."/>
            <person name="Lin M.F."/>
            <person name="Lindblad-Toh K."/>
            <person name="Llopart A."/>
            <person name="Long M."/>
            <person name="Low L."/>
            <person name="Lozovsky E."/>
            <person name="Lu J."/>
            <person name="Luo M."/>
            <person name="Machado C.A."/>
            <person name="Makalowski W."/>
            <person name="Marzo M."/>
            <person name="Matsuda M."/>
            <person name="Matzkin L."/>
            <person name="McAllister B."/>
            <person name="McBride C.S."/>
            <person name="McKernan B."/>
            <person name="McKernan K."/>
            <person name="Mendez-Lago M."/>
            <person name="Minx P."/>
            <person name="Mollenhauer M.U."/>
            <person name="Montooth K."/>
            <person name="Mount S.M."/>
            <person name="Mu X."/>
            <person name="Myers E."/>
            <person name="Negre B."/>
            <person name="Newfeld S."/>
            <person name="Nielsen R."/>
            <person name="Noor M.A."/>
            <person name="O'Grady P."/>
            <person name="Pachter L."/>
            <person name="Papaceit M."/>
            <person name="Parisi M.J."/>
            <person name="Parisi M."/>
            <person name="Parts L."/>
            <person name="Pedersen J.S."/>
            <person name="Pesole G."/>
            <person name="Phillippy A.M."/>
            <person name="Ponting C.P."/>
            <person name="Pop M."/>
            <person name="Porcelli D."/>
            <person name="Powell J.R."/>
            <person name="Prohaska S."/>
            <person name="Pruitt K."/>
            <person name="Puig M."/>
            <person name="Quesneville H."/>
            <person name="Ram K.R."/>
            <person name="Rand D."/>
            <person name="Rasmussen M.D."/>
            <person name="Reed L.K."/>
            <person name="Reenan R."/>
            <person name="Reily A."/>
            <person name="Remington K.A."/>
            <person name="Rieger T.T."/>
            <person name="Ritchie M.G."/>
            <person name="Robin C."/>
            <person name="Rogers Y.H."/>
            <person name="Rohde C."/>
            <person name="Rozas J."/>
            <person name="Rubenfield M.J."/>
            <person name="Ruiz A."/>
            <person name="Russo S."/>
            <person name="Salzberg S.L."/>
            <person name="Sanchez-Gracia A."/>
            <person name="Saranga D.J."/>
            <person name="Sato H."/>
            <person name="Schaeffer S.W."/>
            <person name="Schatz M.C."/>
            <person name="Schlenke T."/>
            <person name="Schwartz R."/>
            <person name="Segarra C."/>
            <person name="Singh R.S."/>
            <person name="Sirot L."/>
            <person name="Sirota M."/>
            <person name="Sisneros N.B."/>
            <person name="Smith C.D."/>
            <person name="Smith T.F."/>
            <person name="Spieth J."/>
            <person name="Stage D.E."/>
            <person name="Stark A."/>
            <person name="Stephan W."/>
            <person name="Strausberg R.L."/>
            <person name="Strempel S."/>
            <person name="Sturgill D."/>
            <person name="Sutton G."/>
            <person name="Sutton G.G."/>
            <person name="Tao W."/>
            <person name="Teichmann S."/>
            <person name="Tobari Y.N."/>
            <person name="Tomimura Y."/>
            <person name="Tsolas J.M."/>
            <person name="Valente V.L."/>
            <person name="Venter E."/>
            <person name="Venter J.C."/>
            <person name="Vicario S."/>
            <person name="Vieira F.G."/>
            <person name="Vilella A.J."/>
            <person name="Villasante A."/>
            <person name="Walenz B."/>
            <person name="Wang J."/>
            <person name="Wasserman M."/>
            <person name="Watts T."/>
            <person name="Wilson D."/>
            <person name="Wilson R.K."/>
            <person name="Wing R.A."/>
            <person name="Wolfner M.F."/>
            <person name="Wong A."/>
            <person name="Wong G.K."/>
            <person name="Wu C.I."/>
            <person name="Wu G."/>
            <person name="Yamamoto D."/>
            <person name="Yang H.P."/>
            <person name="Yang S.P."/>
            <person name="Yorke J.A."/>
            <person name="Yoshida K."/>
            <person name="Zdobnov E."/>
            <person name="Zhang P."/>
            <person name="Zhang Y."/>
            <person name="Zimin A.V."/>
            <person name="Baldwin J."/>
            <person name="Abdouelleil A."/>
            <person name="Abdulkadir J."/>
            <person name="Abebe A."/>
            <person name="Abera B."/>
            <person name="Abreu J."/>
            <person name="Acer S.C."/>
            <person name="Aftuck L."/>
            <person name="Alexander A."/>
            <person name="An P."/>
            <person name="Anderson E."/>
            <person name="Anderson S."/>
            <person name="Arachi H."/>
            <person name="Azer M."/>
            <person name="Bachantsang P."/>
            <person name="Barry A."/>
            <person name="Bayul T."/>
            <person name="Berlin A."/>
            <person name="Bessette D."/>
            <person name="Bloom T."/>
            <person name="Blye J."/>
            <person name="Boguslavskiy L."/>
            <person name="Bonnet C."/>
            <person name="Boukhgalter B."/>
            <person name="Bourzgui I."/>
            <person name="Brown A."/>
            <person name="Cahill P."/>
            <person name="Channer S."/>
            <person name="Cheshatsang Y."/>
            <person name="Chuda L."/>
            <person name="Citroen M."/>
            <person name="Collymore A."/>
            <person name="Cooke P."/>
            <person name="Costello M."/>
            <person name="D'Aco K."/>
            <person name="Daza R."/>
            <person name="De Haan G."/>
            <person name="DeGray S."/>
            <person name="DeMaso C."/>
            <person name="Dhargay N."/>
            <person name="Dooley K."/>
            <person name="Dooley E."/>
            <person name="Doricent M."/>
            <person name="Dorje P."/>
            <person name="Dorjee K."/>
            <person name="Dupes A."/>
            <person name="Elong R."/>
            <person name="Falk J."/>
            <person name="Farina A."/>
            <person name="Faro S."/>
            <person name="Ferguson D."/>
            <person name="Fisher S."/>
            <person name="Foley C.D."/>
            <person name="Franke A."/>
            <person name="Friedrich D."/>
            <person name="Gadbois L."/>
            <person name="Gearin G."/>
            <person name="Gearin C.R."/>
            <person name="Giannoukos G."/>
            <person name="Goode T."/>
            <person name="Graham J."/>
            <person name="Grandbois E."/>
            <person name="Grewal S."/>
            <person name="Gyaltsen K."/>
            <person name="Hafez N."/>
            <person name="Hagos B."/>
            <person name="Hall J."/>
            <person name="Henson C."/>
            <person name="Hollinger A."/>
            <person name="Honan T."/>
            <person name="Huard M.D."/>
            <person name="Hughes L."/>
            <person name="Hurhula B."/>
            <person name="Husby M.E."/>
            <person name="Kamat A."/>
            <person name="Kanga B."/>
            <person name="Kashin S."/>
            <person name="Khazanovich D."/>
            <person name="Kisner P."/>
            <person name="Lance K."/>
            <person name="Lara M."/>
            <person name="Lee W."/>
            <person name="Lennon N."/>
            <person name="Letendre F."/>
            <person name="LeVine R."/>
            <person name="Lipovsky A."/>
            <person name="Liu X."/>
            <person name="Liu J."/>
            <person name="Liu S."/>
            <person name="Lokyitsang T."/>
            <person name="Lokyitsang Y."/>
            <person name="Lubonja R."/>
            <person name="Lui A."/>
            <person name="MacDonald P."/>
            <person name="Magnisalis V."/>
            <person name="Maru K."/>
            <person name="Matthews C."/>
            <person name="McCusker W."/>
            <person name="McDonough S."/>
            <person name="Mehta T."/>
            <person name="Meldrim J."/>
            <person name="Meneus L."/>
            <person name="Mihai O."/>
            <person name="Mihalev A."/>
            <person name="Mihova T."/>
            <person name="Mittelman R."/>
            <person name="Mlenga V."/>
            <person name="Montmayeur A."/>
            <person name="Mulrain L."/>
            <person name="Navidi A."/>
            <person name="Naylor J."/>
            <person name="Negash T."/>
            <person name="Nguyen T."/>
            <person name="Nguyen N."/>
            <person name="Nicol R."/>
            <person name="Norbu C."/>
            <person name="Norbu N."/>
            <person name="Novod N."/>
            <person name="O'Neill B."/>
            <person name="Osman S."/>
            <person name="Markiewicz E."/>
            <person name="Oyono O.L."/>
            <person name="Patti C."/>
            <person name="Phunkhang P."/>
            <person name="Pierre F."/>
            <person name="Priest M."/>
            <person name="Raghuraman S."/>
            <person name="Rege F."/>
            <person name="Reyes R."/>
            <person name="Rise C."/>
            <person name="Rogov P."/>
            <person name="Ross K."/>
            <person name="Ryan E."/>
            <person name="Settipalli S."/>
            <person name="Shea T."/>
            <person name="Sherpa N."/>
            <person name="Shi L."/>
            <person name="Shih D."/>
            <person name="Sparrow T."/>
            <person name="Spaulding J."/>
            <person name="Stalker J."/>
            <person name="Stange-Thomann N."/>
            <person name="Stavropoulos S."/>
            <person name="Stone C."/>
            <person name="Strader C."/>
            <person name="Tesfaye S."/>
            <person name="Thomson T."/>
            <person name="Thoulutsang Y."/>
            <person name="Thoulutsang D."/>
            <person name="Topham K."/>
            <person name="Topping I."/>
            <person name="Tsamla T."/>
            <person name="Vassiliev H."/>
            <person name="Vo A."/>
            <person name="Wangchuk T."/>
            <person name="Wangdi T."/>
            <person name="Weiand M."/>
            <person name="Wilkinson J."/>
            <person name="Wilson A."/>
            <person name="Yadav S."/>
            <person name="Young G."/>
            <person name="Yu Q."/>
            <person name="Zembek L."/>
            <person name="Zhong D."/>
            <person name="Zimmer A."/>
            <person name="Zwirko Z."/>
            <person name="Jaffe D.B."/>
            <person name="Alvarez P."/>
            <person name="Brockman W."/>
            <person name="Butler J."/>
            <person name="Chin C."/>
            <person name="Gnerre S."/>
            <person name="Grabherr M."/>
            <person name="Kleber M."/>
            <person name="Mauceli E."/>
            <person name="MacCallum I."/>
        </authorList>
    </citation>
    <scope>NUCLEOTIDE SEQUENCE [LARGE SCALE GENOMIC DNA]</scope>
    <source>
        <strain evidence="8">Tucson 15010-1051.87</strain>
    </source>
</reference>
<sequence length="239" mass="27828">MGEKMVDFSVLDYDTHQDYLNSFSTRKDYQYLGNQRVVTSLAKLGYRSTKIPYDEPEFLRRHDLAMQAIRPKIMGIQPFSIFMSPTNKDPVLLEFKRREVPIYSKNLATIVFTMYTSSYCSDISGYIDLGMSWTNAARSAHSHTNWPGIFQGTAYLRPMPHHLSYSNPRFNMLNYSDSDNFRVLHDHRYGMMFMHKGDQKVLPVGGHPNPFARNIRRSTAISPKYGTMIFYDHIVRKKV</sequence>
<dbReference type="InterPro" id="IPR027887">
    <property type="entry name" value="DUF4464"/>
</dbReference>
<evidence type="ECO:0000313" key="7">
    <source>
        <dbReference type="EMBL" id="EDW63566.1"/>
    </source>
</evidence>
<dbReference type="KEGG" id="dvi:6628005"/>
<dbReference type="Pfam" id="PF14713">
    <property type="entry name" value="DUF4464"/>
    <property type="match status" value="1"/>
</dbReference>
<evidence type="ECO:0000256" key="1">
    <source>
        <dbReference type="ARBA" id="ARBA00003056"/>
    </source>
</evidence>
<evidence type="ECO:0000256" key="4">
    <source>
        <dbReference type="ARBA" id="ARBA00021436"/>
    </source>
</evidence>
<dbReference type="EMBL" id="CH940649">
    <property type="protein sequence ID" value="EDW63566.1"/>
    <property type="molecule type" value="Genomic_DNA"/>
</dbReference>
<keyword evidence="5" id="KW-0963">Cytoplasm</keyword>
<dbReference type="GO" id="GO:0005634">
    <property type="term" value="C:nucleus"/>
    <property type="evidence" value="ECO:0007669"/>
    <property type="project" value="UniProtKB-SubCell"/>
</dbReference>
<dbReference type="Proteomes" id="UP000008792">
    <property type="component" value="Unassembled WGS sequence"/>
</dbReference>
<evidence type="ECO:0000256" key="6">
    <source>
        <dbReference type="ARBA" id="ARBA00023242"/>
    </source>
</evidence>
<evidence type="ECO:0000256" key="3">
    <source>
        <dbReference type="ARBA" id="ARBA00004496"/>
    </source>
</evidence>
<accession>B4LRH1</accession>
<dbReference type="PANTHER" id="PTHR33588:SF1">
    <property type="entry name" value="CILIA- AND FLAGELLA-ASSOCIATED PROTEIN 299"/>
    <property type="match status" value="1"/>
</dbReference>
<evidence type="ECO:0000256" key="2">
    <source>
        <dbReference type="ARBA" id="ARBA00004123"/>
    </source>
</evidence>
<dbReference type="eggNOG" id="ENOG502QSP8">
    <property type="taxonomic scope" value="Eukaryota"/>
</dbReference>
<name>B4LRH1_DROVI</name>
<protein>
    <recommendedName>
        <fullName evidence="4">Cilia- and flagella-associated protein 299</fullName>
    </recommendedName>
</protein>